<feature type="transmembrane region" description="Helical" evidence="5">
    <location>
        <begin position="53"/>
        <end position="77"/>
    </location>
</feature>
<evidence type="ECO:0000256" key="4">
    <source>
        <dbReference type="ARBA" id="ARBA00023136"/>
    </source>
</evidence>
<evidence type="ECO:0000256" key="5">
    <source>
        <dbReference type="SAM" id="Phobius"/>
    </source>
</evidence>
<evidence type="ECO:0000256" key="3">
    <source>
        <dbReference type="ARBA" id="ARBA00022989"/>
    </source>
</evidence>
<dbReference type="EMBL" id="GADI01003040">
    <property type="protein sequence ID" value="JAA70768.1"/>
    <property type="molecule type" value="mRNA"/>
</dbReference>
<evidence type="ECO:0000256" key="2">
    <source>
        <dbReference type="ARBA" id="ARBA00022692"/>
    </source>
</evidence>
<proteinExistence type="evidence at transcript level"/>
<dbReference type="InterPro" id="IPR013717">
    <property type="entry name" value="PIG-P"/>
</dbReference>
<protein>
    <submittedName>
        <fullName evidence="7">Putative transcription factor pcc1</fullName>
    </submittedName>
</protein>
<dbReference type="InterPro" id="IPR052263">
    <property type="entry name" value="GPI_Anchor_Biosynth"/>
</dbReference>
<comment type="subcellular location">
    <subcellularLocation>
        <location evidence="1">Membrane</location>
        <topology evidence="1">Multi-pass membrane protein</topology>
    </subcellularLocation>
</comment>
<dbReference type="PROSITE" id="PS51257">
    <property type="entry name" value="PROKAR_LIPOPROTEIN"/>
    <property type="match status" value="1"/>
</dbReference>
<dbReference type="GO" id="GO:0006506">
    <property type="term" value="P:GPI anchor biosynthetic process"/>
    <property type="evidence" value="ECO:0007669"/>
    <property type="project" value="TreeGrafter"/>
</dbReference>
<dbReference type="PANTHER" id="PTHR46346:SF1">
    <property type="entry name" value="PHOSPHATIDYLINOSITOL N-ACETYLGLUCOSAMINYLTRANSFERASE SUBUNIT P"/>
    <property type="match status" value="1"/>
</dbReference>
<dbReference type="Pfam" id="PF08510">
    <property type="entry name" value="PIG-P"/>
    <property type="match status" value="1"/>
</dbReference>
<accession>A0A0K8RIU1</accession>
<reference evidence="7" key="1">
    <citation type="submission" date="2012-12" db="EMBL/GenBank/DDBJ databases">
        <title>Identification and characterization of a phenylalanine ammonia-lyase gene family in Isatis indigotica Fort.</title>
        <authorList>
            <person name="Liu Q."/>
            <person name="Chen J."/>
            <person name="Zhou X."/>
            <person name="Di P."/>
            <person name="Xiao Y."/>
            <person name="Xuan H."/>
            <person name="Zhang L."/>
            <person name="Chen W."/>
        </authorList>
    </citation>
    <scope>NUCLEOTIDE SEQUENCE</scope>
    <source>
        <tissue evidence="7">Salivary gland</tissue>
    </source>
</reference>
<keyword evidence="3 5" id="KW-1133">Transmembrane helix</keyword>
<evidence type="ECO:0000256" key="1">
    <source>
        <dbReference type="ARBA" id="ARBA00004141"/>
    </source>
</evidence>
<dbReference type="PANTHER" id="PTHR46346">
    <property type="entry name" value="PHOSPHATIDYLINOSITOL N-ACETYLGLUCOSAMINYLTRANSFERASE SUBUNIT P"/>
    <property type="match status" value="1"/>
</dbReference>
<name>A0A0K8RIU1_IXORI</name>
<evidence type="ECO:0000259" key="6">
    <source>
        <dbReference type="Pfam" id="PF08510"/>
    </source>
</evidence>
<feature type="domain" description="PIG-P" evidence="6">
    <location>
        <begin position="12"/>
        <end position="63"/>
    </location>
</feature>
<evidence type="ECO:0000313" key="7">
    <source>
        <dbReference type="EMBL" id="JAA70768.1"/>
    </source>
</evidence>
<dbReference type="GO" id="GO:0005783">
    <property type="term" value="C:endoplasmic reticulum"/>
    <property type="evidence" value="ECO:0007669"/>
    <property type="project" value="TreeGrafter"/>
</dbReference>
<keyword evidence="2 5" id="KW-0812">Transmembrane</keyword>
<organism evidence="7">
    <name type="scientific">Ixodes ricinus</name>
    <name type="common">Common tick</name>
    <name type="synonym">Acarus ricinus</name>
    <dbReference type="NCBI Taxonomy" id="34613"/>
    <lineage>
        <taxon>Eukaryota</taxon>
        <taxon>Metazoa</taxon>
        <taxon>Ecdysozoa</taxon>
        <taxon>Arthropoda</taxon>
        <taxon>Chelicerata</taxon>
        <taxon>Arachnida</taxon>
        <taxon>Acari</taxon>
        <taxon>Parasitiformes</taxon>
        <taxon>Ixodida</taxon>
        <taxon>Ixodoidea</taxon>
        <taxon>Ixodidae</taxon>
        <taxon>Ixodinae</taxon>
        <taxon>Ixodes</taxon>
    </lineage>
</organism>
<sequence length="131" mass="14507">MTIRTPAPLPSRAIYGYVLFVACYLGLSLYLFWAYVPGAWLRAVGITYFPDKMWALALPATIVGGCGALWDVCLPWSHPAGHPTSRRRQHGYGQSRRVRLPEACACGGHTSNTGRAHIGSVQKTLHERLER</sequence>
<dbReference type="AlphaFoldDB" id="A0A0K8RIU1"/>
<feature type="transmembrane region" description="Helical" evidence="5">
    <location>
        <begin position="12"/>
        <end position="33"/>
    </location>
</feature>
<keyword evidence="4 5" id="KW-0472">Membrane</keyword>
<dbReference type="GO" id="GO:0016020">
    <property type="term" value="C:membrane"/>
    <property type="evidence" value="ECO:0007669"/>
    <property type="project" value="UniProtKB-SubCell"/>
</dbReference>